<keyword evidence="2" id="KW-1185">Reference proteome</keyword>
<organism evidence="1 2">
    <name type="scientific">Diphasiastrum complanatum</name>
    <name type="common">Issler's clubmoss</name>
    <name type="synonym">Lycopodium complanatum</name>
    <dbReference type="NCBI Taxonomy" id="34168"/>
    <lineage>
        <taxon>Eukaryota</taxon>
        <taxon>Viridiplantae</taxon>
        <taxon>Streptophyta</taxon>
        <taxon>Embryophyta</taxon>
        <taxon>Tracheophyta</taxon>
        <taxon>Lycopodiopsida</taxon>
        <taxon>Lycopodiales</taxon>
        <taxon>Lycopodiaceae</taxon>
        <taxon>Lycopodioideae</taxon>
        <taxon>Diphasiastrum</taxon>
    </lineage>
</organism>
<reference evidence="2" key="1">
    <citation type="journal article" date="2024" name="Proc. Natl. Acad. Sci. U.S.A.">
        <title>Extraordinary preservation of gene collinearity over three hundred million years revealed in homosporous lycophytes.</title>
        <authorList>
            <person name="Li C."/>
            <person name="Wickell D."/>
            <person name="Kuo L.Y."/>
            <person name="Chen X."/>
            <person name="Nie B."/>
            <person name="Liao X."/>
            <person name="Peng D."/>
            <person name="Ji J."/>
            <person name="Jenkins J."/>
            <person name="Williams M."/>
            <person name="Shu S."/>
            <person name="Plott C."/>
            <person name="Barry K."/>
            <person name="Rajasekar S."/>
            <person name="Grimwood J."/>
            <person name="Han X."/>
            <person name="Sun S."/>
            <person name="Hou Z."/>
            <person name="He W."/>
            <person name="Dai G."/>
            <person name="Sun C."/>
            <person name="Schmutz J."/>
            <person name="Leebens-Mack J.H."/>
            <person name="Li F.W."/>
            <person name="Wang L."/>
        </authorList>
    </citation>
    <scope>NUCLEOTIDE SEQUENCE [LARGE SCALE GENOMIC DNA]</scope>
    <source>
        <strain evidence="2">cv. PW_Plant_1</strain>
    </source>
</reference>
<evidence type="ECO:0000313" key="1">
    <source>
        <dbReference type="EMBL" id="KAJ7521217.1"/>
    </source>
</evidence>
<name>A0ACC2AUI9_DIPCM</name>
<protein>
    <submittedName>
        <fullName evidence="1">Uncharacterized protein</fullName>
    </submittedName>
</protein>
<dbReference type="Proteomes" id="UP001162992">
    <property type="component" value="Chromosome 19"/>
</dbReference>
<sequence length="96" mass="10547">MAWICSFLHCHRLFLCAFMRLNNLLGSGRRLTITPWLNSCSSCSFKSLGHASGSRFPAVECTTDPKSYGGPDEEGCRNHDGAVERQQAILPTMAAL</sequence>
<dbReference type="EMBL" id="CM055110">
    <property type="protein sequence ID" value="KAJ7521217.1"/>
    <property type="molecule type" value="Genomic_DNA"/>
</dbReference>
<proteinExistence type="predicted"/>
<gene>
    <name evidence="1" type="ORF">O6H91_19G042800</name>
</gene>
<accession>A0ACC2AUI9</accession>
<evidence type="ECO:0000313" key="2">
    <source>
        <dbReference type="Proteomes" id="UP001162992"/>
    </source>
</evidence>
<comment type="caution">
    <text evidence="1">The sequence shown here is derived from an EMBL/GenBank/DDBJ whole genome shotgun (WGS) entry which is preliminary data.</text>
</comment>